<dbReference type="PROSITE" id="PS51257">
    <property type="entry name" value="PROKAR_LIPOPROTEIN"/>
    <property type="match status" value="1"/>
</dbReference>
<dbReference type="AlphaFoldDB" id="A0A1D7UUC8"/>
<evidence type="ECO:0000313" key="1">
    <source>
        <dbReference type="EMBL" id="AOP33217.1"/>
    </source>
</evidence>
<keyword evidence="2" id="KW-1185">Reference proteome</keyword>
<dbReference type="Proteomes" id="UP000094197">
    <property type="component" value="Chromosome 1"/>
</dbReference>
<sequence length="376" mass="42974">MKLEIKSQLLLPILSFCFLIFLFSCSLQRKNSEQGYVEVEAEGETLQDADRNAKMEMIRQVLGTEVVSHSYLLDSVYLGNIVESSETGLVRRYRILETKHSKNRIYIKASGIVDENRLGESIEEQYKLLGKPRILLIASEKFGDEKESKSKTLLEAKLISRYPAFDFISISPDEFKNWNIPLTDSKETNVRPFLEFARKKGVELLWIADFVSKEGALLAKETELRSIFASLDFKLLETASGKILVSGNLQGGKPAIHLRFGSEKALDQLLSEMKPSLLRQLAEKWKRGNTIRLVFENLSYEEYSKSELSHWIRNIQGVNSLNERGKDSQGRIVIEVVGLLNGGKLFAILKQMEDRFGFLIESKEIQNQFLILRIKK</sequence>
<organism evidence="1 2">
    <name type="scientific">Leptospira tipperaryensis</name>
    <dbReference type="NCBI Taxonomy" id="2564040"/>
    <lineage>
        <taxon>Bacteria</taxon>
        <taxon>Pseudomonadati</taxon>
        <taxon>Spirochaetota</taxon>
        <taxon>Spirochaetia</taxon>
        <taxon>Leptospirales</taxon>
        <taxon>Leptospiraceae</taxon>
        <taxon>Leptospira</taxon>
    </lineage>
</organism>
<dbReference type="EMBL" id="CP015217">
    <property type="protein sequence ID" value="AOP33217.1"/>
    <property type="molecule type" value="Genomic_DNA"/>
</dbReference>
<evidence type="ECO:0008006" key="3">
    <source>
        <dbReference type="Google" id="ProtNLM"/>
    </source>
</evidence>
<name>A0A1D7UUC8_9LEPT</name>
<evidence type="ECO:0000313" key="2">
    <source>
        <dbReference type="Proteomes" id="UP000094197"/>
    </source>
</evidence>
<protein>
    <recommendedName>
        <fullName evidence="3">Lipoprotein</fullName>
    </recommendedName>
</protein>
<dbReference type="KEGG" id="laj:A0128_04735"/>
<accession>A0A1D7UUC8</accession>
<reference evidence="1 2" key="1">
    <citation type="submission" date="2016-04" db="EMBL/GenBank/DDBJ databases">
        <title>Complete genome seqeunce of Leptospira alstonii serovar Room22.</title>
        <authorList>
            <person name="Nally J.E."/>
            <person name="Bayles D.O."/>
            <person name="Hurley D."/>
            <person name="Fanning S."/>
            <person name="McMahon B.J."/>
            <person name="Arent Z."/>
        </authorList>
    </citation>
    <scope>NUCLEOTIDE SEQUENCE [LARGE SCALE GENOMIC DNA]</scope>
    <source>
        <strain evidence="1 2">GWTS #1</strain>
    </source>
</reference>
<gene>
    <name evidence="1" type="ORF">A0128_04735</name>
</gene>
<proteinExistence type="predicted"/>